<accession>A0ABR4FFX2</accession>
<evidence type="ECO:0000313" key="1">
    <source>
        <dbReference type="EMBL" id="KAL2293600.1"/>
    </source>
</evidence>
<name>A0ABR4FFX2_9PEZI</name>
<evidence type="ECO:0000313" key="2">
    <source>
        <dbReference type="Proteomes" id="UP001600888"/>
    </source>
</evidence>
<gene>
    <name evidence="1" type="ORF">FJTKL_05460</name>
</gene>
<dbReference type="Proteomes" id="UP001600888">
    <property type="component" value="Unassembled WGS sequence"/>
</dbReference>
<protein>
    <submittedName>
        <fullName evidence="1">Uncharacterized protein</fullName>
    </submittedName>
</protein>
<organism evidence="1 2">
    <name type="scientific">Diaporthe vaccinii</name>
    <dbReference type="NCBI Taxonomy" id="105482"/>
    <lineage>
        <taxon>Eukaryota</taxon>
        <taxon>Fungi</taxon>
        <taxon>Dikarya</taxon>
        <taxon>Ascomycota</taxon>
        <taxon>Pezizomycotina</taxon>
        <taxon>Sordariomycetes</taxon>
        <taxon>Sordariomycetidae</taxon>
        <taxon>Diaporthales</taxon>
        <taxon>Diaporthaceae</taxon>
        <taxon>Diaporthe</taxon>
        <taxon>Diaporthe eres species complex</taxon>
    </lineage>
</organism>
<sequence>MVGTNTGRKAGGSSEALFFQPKTALRERCERRKNSTYTPTGIARQGRHRHPLIATLNGTIILDRVQNMTRRRWDFGLM</sequence>
<comment type="caution">
    <text evidence="1">The sequence shown here is derived from an EMBL/GenBank/DDBJ whole genome shotgun (WGS) entry which is preliminary data.</text>
</comment>
<reference evidence="1 2" key="1">
    <citation type="submission" date="2024-03" db="EMBL/GenBank/DDBJ databases">
        <title>A high-quality draft genome sequence of Diaporthe vaccinii, a causative agent of upright dieback and viscid rot disease in cranberry plants.</title>
        <authorList>
            <person name="Sarrasin M."/>
            <person name="Lang B.F."/>
            <person name="Burger G."/>
        </authorList>
    </citation>
    <scope>NUCLEOTIDE SEQUENCE [LARGE SCALE GENOMIC DNA]</scope>
    <source>
        <strain evidence="1 2">IS7</strain>
    </source>
</reference>
<proteinExistence type="predicted"/>
<keyword evidence="2" id="KW-1185">Reference proteome</keyword>
<dbReference type="EMBL" id="JBAWTH010000001">
    <property type="protein sequence ID" value="KAL2293600.1"/>
    <property type="molecule type" value="Genomic_DNA"/>
</dbReference>